<evidence type="ECO:0000256" key="5">
    <source>
        <dbReference type="SAM" id="Phobius"/>
    </source>
</evidence>
<evidence type="ECO:0000256" key="4">
    <source>
        <dbReference type="ARBA" id="ARBA00023136"/>
    </source>
</evidence>
<reference evidence="7" key="1">
    <citation type="submission" date="2020-01" db="EMBL/GenBank/DDBJ databases">
        <authorList>
            <consortium name="DOE Joint Genome Institute"/>
            <person name="Haridas S."/>
            <person name="Albert R."/>
            <person name="Binder M."/>
            <person name="Bloem J."/>
            <person name="Labutti K."/>
            <person name="Salamov A."/>
            <person name="Andreopoulos B."/>
            <person name="Baker S.E."/>
            <person name="Barry K."/>
            <person name="Bills G."/>
            <person name="Bluhm B.H."/>
            <person name="Cannon C."/>
            <person name="Castanera R."/>
            <person name="Culley D.E."/>
            <person name="Daum C."/>
            <person name="Ezra D."/>
            <person name="Gonzalez J.B."/>
            <person name="Henrissat B."/>
            <person name="Kuo A."/>
            <person name="Liang C."/>
            <person name="Lipzen A."/>
            <person name="Lutzoni F."/>
            <person name="Magnuson J."/>
            <person name="Mondo S."/>
            <person name="Nolan M."/>
            <person name="Ohm R."/>
            <person name="Pangilinan J."/>
            <person name="Park H.-J."/>
            <person name="Ramirez L."/>
            <person name="Alfaro M."/>
            <person name="Sun H."/>
            <person name="Tritt A."/>
            <person name="Yoshinaga Y."/>
            <person name="Zwiers L.-H."/>
            <person name="Turgeon B.G."/>
            <person name="Goodwin S.B."/>
            <person name="Spatafora J.W."/>
            <person name="Crous P.W."/>
            <person name="Grigoriev I.V."/>
        </authorList>
    </citation>
    <scope>NUCLEOTIDE SEQUENCE</scope>
    <source>
        <strain evidence="7">IPT5</strain>
    </source>
</reference>
<organism evidence="7 8">
    <name type="scientific">Plenodomus tracheiphilus IPT5</name>
    <dbReference type="NCBI Taxonomy" id="1408161"/>
    <lineage>
        <taxon>Eukaryota</taxon>
        <taxon>Fungi</taxon>
        <taxon>Dikarya</taxon>
        <taxon>Ascomycota</taxon>
        <taxon>Pezizomycotina</taxon>
        <taxon>Dothideomycetes</taxon>
        <taxon>Pleosporomycetidae</taxon>
        <taxon>Pleosporales</taxon>
        <taxon>Pleosporineae</taxon>
        <taxon>Leptosphaeriaceae</taxon>
        <taxon>Plenodomus</taxon>
    </lineage>
</organism>
<dbReference type="AlphaFoldDB" id="A0A6A7BQN0"/>
<keyword evidence="2 5" id="KW-0812">Transmembrane</keyword>
<feature type="domain" description="MARVEL" evidence="6">
    <location>
        <begin position="9"/>
        <end position="174"/>
    </location>
</feature>
<gene>
    <name evidence="7" type="ORF">T440DRAFT_503584</name>
</gene>
<sequence length="188" mass="20443">MTRATHPVPLIIGRAFQILFSLVVLGITISLIQGHKSGPIPSALAFAVIIGAVSLVGGILNLASSFLEFLHDQLTLIIDGVVLLSNATGGIWIAMKMKGVQCKFDLKYTGLQEWDMGTNDIVCGGKIKVIEENQVECYYYQEDDATMLNRRCREGTAVAAFMFLTAVTMIGIAAVAFRRMRNPYGARG</sequence>
<evidence type="ECO:0000313" key="7">
    <source>
        <dbReference type="EMBL" id="KAF2856989.1"/>
    </source>
</evidence>
<evidence type="ECO:0000313" key="8">
    <source>
        <dbReference type="Proteomes" id="UP000799423"/>
    </source>
</evidence>
<protein>
    <recommendedName>
        <fullName evidence="6">MARVEL domain-containing protein</fullName>
    </recommendedName>
</protein>
<feature type="transmembrane region" description="Helical" evidence="5">
    <location>
        <begin position="73"/>
        <end position="94"/>
    </location>
</feature>
<name>A0A6A7BQN0_9PLEO</name>
<dbReference type="EMBL" id="MU006288">
    <property type="protein sequence ID" value="KAF2856989.1"/>
    <property type="molecule type" value="Genomic_DNA"/>
</dbReference>
<dbReference type="PANTHER" id="PTHR28165">
    <property type="entry name" value="NON-CLASSICAL EXPORT PROTEIN 2-RELATED"/>
    <property type="match status" value="1"/>
</dbReference>
<dbReference type="Pfam" id="PF01284">
    <property type="entry name" value="MARVEL"/>
    <property type="match status" value="1"/>
</dbReference>
<dbReference type="GO" id="GO:0005886">
    <property type="term" value="C:plasma membrane"/>
    <property type="evidence" value="ECO:0007669"/>
    <property type="project" value="TreeGrafter"/>
</dbReference>
<feature type="transmembrane region" description="Helical" evidence="5">
    <location>
        <begin position="157"/>
        <end position="177"/>
    </location>
</feature>
<keyword evidence="3 5" id="KW-1133">Transmembrane helix</keyword>
<dbReference type="InterPro" id="IPR052649">
    <property type="entry name" value="NCE102-like"/>
</dbReference>
<dbReference type="OrthoDB" id="2017497at2759"/>
<proteinExistence type="predicted"/>
<accession>A0A6A7BQN0</accession>
<dbReference type="Proteomes" id="UP000799423">
    <property type="component" value="Unassembled WGS sequence"/>
</dbReference>
<evidence type="ECO:0000256" key="1">
    <source>
        <dbReference type="ARBA" id="ARBA00004141"/>
    </source>
</evidence>
<evidence type="ECO:0000256" key="3">
    <source>
        <dbReference type="ARBA" id="ARBA00022989"/>
    </source>
</evidence>
<keyword evidence="4 5" id="KW-0472">Membrane</keyword>
<dbReference type="PANTHER" id="PTHR28165:SF2">
    <property type="entry name" value="MARVEL DOMAIN-CONTAINING PROTEIN"/>
    <property type="match status" value="1"/>
</dbReference>
<keyword evidence="8" id="KW-1185">Reference proteome</keyword>
<dbReference type="GO" id="GO:0072659">
    <property type="term" value="P:protein localization to plasma membrane"/>
    <property type="evidence" value="ECO:0007669"/>
    <property type="project" value="TreeGrafter"/>
</dbReference>
<dbReference type="GO" id="GO:0070941">
    <property type="term" value="P:eisosome assembly"/>
    <property type="evidence" value="ECO:0007669"/>
    <property type="project" value="TreeGrafter"/>
</dbReference>
<dbReference type="GO" id="GO:0032126">
    <property type="term" value="C:eisosome"/>
    <property type="evidence" value="ECO:0007669"/>
    <property type="project" value="TreeGrafter"/>
</dbReference>
<evidence type="ECO:0000256" key="2">
    <source>
        <dbReference type="ARBA" id="ARBA00022692"/>
    </source>
</evidence>
<feature type="transmembrane region" description="Helical" evidence="5">
    <location>
        <begin position="12"/>
        <end position="32"/>
    </location>
</feature>
<evidence type="ECO:0000259" key="6">
    <source>
        <dbReference type="Pfam" id="PF01284"/>
    </source>
</evidence>
<comment type="subcellular location">
    <subcellularLocation>
        <location evidence="1">Membrane</location>
        <topology evidence="1">Multi-pass membrane protein</topology>
    </subcellularLocation>
</comment>
<feature type="transmembrane region" description="Helical" evidence="5">
    <location>
        <begin position="44"/>
        <end position="67"/>
    </location>
</feature>
<dbReference type="InterPro" id="IPR008253">
    <property type="entry name" value="Marvel"/>
</dbReference>